<dbReference type="InterPro" id="IPR036390">
    <property type="entry name" value="WH_DNA-bd_sf"/>
</dbReference>
<proteinExistence type="predicted"/>
<name>A0A238D1N1_THIDL</name>
<protein>
    <submittedName>
        <fullName evidence="2">Putative transcriptional regulator</fullName>
    </submittedName>
</protein>
<dbReference type="AlphaFoldDB" id="A0A238D1N1"/>
<dbReference type="EMBL" id="FLMQ01000045">
    <property type="protein sequence ID" value="SBP87163.1"/>
    <property type="molecule type" value="Genomic_DNA"/>
</dbReference>
<evidence type="ECO:0000259" key="1">
    <source>
        <dbReference type="Pfam" id="PF13601"/>
    </source>
</evidence>
<dbReference type="SUPFAM" id="SSF46785">
    <property type="entry name" value="Winged helix' DNA-binding domain"/>
    <property type="match status" value="1"/>
</dbReference>
<dbReference type="Gene3D" id="1.10.10.10">
    <property type="entry name" value="Winged helix-like DNA-binding domain superfamily/Winged helix DNA-binding domain"/>
    <property type="match status" value="1"/>
</dbReference>
<dbReference type="OrthoDB" id="5521380at2"/>
<dbReference type="InterPro" id="IPR027395">
    <property type="entry name" value="WH_DNA-bd_dom"/>
</dbReference>
<dbReference type="Pfam" id="PF13601">
    <property type="entry name" value="HTH_34"/>
    <property type="match status" value="1"/>
</dbReference>
<accession>A0A238D1N1</accession>
<reference evidence="2 3" key="1">
    <citation type="submission" date="2016-06" db="EMBL/GenBank/DDBJ databases">
        <authorList>
            <person name="Kjaerup R.B."/>
            <person name="Dalgaard T.S."/>
            <person name="Juul-Madsen H.R."/>
        </authorList>
    </citation>
    <scope>NUCLEOTIDE SEQUENCE [LARGE SCALE GENOMIC DNA]</scope>
    <source>
        <strain evidence="2 3">DSM 16361</strain>
    </source>
</reference>
<feature type="domain" description="Winged helix DNA-binding" evidence="1">
    <location>
        <begin position="16"/>
        <end position="96"/>
    </location>
</feature>
<dbReference type="InterPro" id="IPR036388">
    <property type="entry name" value="WH-like_DNA-bd_sf"/>
</dbReference>
<sequence length="116" mass="12305">MSVQLPQFDPLLHQPLRTQIAAFLAARGEASFSELKQAIGATDGNLDSHMAKFIDVGYVKARKEPAATGRAQTVFSLTPVGRKALTAYIAQLHALMVLSDAPTPAAPAAPRRAKPA</sequence>
<dbReference type="PANTHER" id="PTHR37318">
    <property type="entry name" value="BSL7504 PROTEIN"/>
    <property type="match status" value="1"/>
</dbReference>
<evidence type="ECO:0000313" key="3">
    <source>
        <dbReference type="Proteomes" id="UP000214566"/>
    </source>
</evidence>
<keyword evidence="3" id="KW-1185">Reference proteome</keyword>
<dbReference type="Proteomes" id="UP000214566">
    <property type="component" value="Unassembled WGS sequence"/>
</dbReference>
<evidence type="ECO:0000313" key="2">
    <source>
        <dbReference type="EMBL" id="SBP87163.1"/>
    </source>
</evidence>
<organism evidence="2 3">
    <name type="scientific">Thiomonas delicata</name>
    <name type="common">Thiomonas cuprina</name>
    <dbReference type="NCBI Taxonomy" id="364030"/>
    <lineage>
        <taxon>Bacteria</taxon>
        <taxon>Pseudomonadati</taxon>
        <taxon>Pseudomonadota</taxon>
        <taxon>Betaproteobacteria</taxon>
        <taxon>Burkholderiales</taxon>
        <taxon>Thiomonas</taxon>
    </lineage>
</organism>
<gene>
    <name evidence="2" type="ORF">THIARS_50411</name>
</gene>
<dbReference type="PANTHER" id="PTHR37318:SF1">
    <property type="entry name" value="BSL7504 PROTEIN"/>
    <property type="match status" value="1"/>
</dbReference>